<dbReference type="PANTHER" id="PTHR31642:SF310">
    <property type="entry name" value="FATTY ALCOHOL:CAFFEOYL-COA ACYLTRANSFERASE"/>
    <property type="match status" value="1"/>
</dbReference>
<dbReference type="InterPro" id="IPR023213">
    <property type="entry name" value="CAT-like_dom_sf"/>
</dbReference>
<name>A0A9W8CP89_9FUNG</name>
<dbReference type="EMBL" id="JANBOJ010000264">
    <property type="protein sequence ID" value="KAJ1720384.1"/>
    <property type="molecule type" value="Genomic_DNA"/>
</dbReference>
<protein>
    <submittedName>
        <fullName evidence="2">Uncharacterized protein</fullName>
    </submittedName>
</protein>
<dbReference type="Pfam" id="PF02458">
    <property type="entry name" value="Transferase"/>
    <property type="match status" value="2"/>
</dbReference>
<dbReference type="InterPro" id="IPR050317">
    <property type="entry name" value="Plant_Fungal_Acyltransferase"/>
</dbReference>
<dbReference type="Proteomes" id="UP001149813">
    <property type="component" value="Unassembled WGS sequence"/>
</dbReference>
<dbReference type="AlphaFoldDB" id="A0A9W8CP89"/>
<dbReference type="PANTHER" id="PTHR31642">
    <property type="entry name" value="TRICHOTHECENE 3-O-ACETYLTRANSFERASE"/>
    <property type="match status" value="1"/>
</dbReference>
<sequence>MDDFINNIESQVIPLTVIDTQGSFSNIPFVFIYENKTGSSAFMQSEPLRNSFFATMQQVPMFAGRIKTKGRGRVSIAVNKNNINMPDYRESSSDVHFDNLKAAGYRWSSWPQGVNTAGPMTKADDDGEVKLINVHVVRLKSNSGVMIYASMAHYAVDGPAHMEVVRRWCQNFRLIEEDRLANIASLPSFMTDRSLIQNRLSNKRVPVHEETEKTFTGFSLFAEWLAWISPKLRGRIISKVVDRQNTETHIFHISSDSFKHLRDSVSKHIPNACNLADNDLVLALATKTMAQAQQAVNNRSQGMLQRIRKSLFAQNVSKIQPVAVIFEVREHLGLSEKYAGNVLIPKIAITDFAELTTRTSAESLAKAVVSYEPITRTMSPAYIASHFDMVTSCPSSFARPISRFMRHKSAISFVYDVMPNMYEADFGHGRPEWVSPIQPFRANAVLLLTHKDPSDGIDVFMTAYPNVMREILTSKSWADVAKIIY</sequence>
<keyword evidence="1" id="KW-0808">Transferase</keyword>
<dbReference type="GO" id="GO:0016747">
    <property type="term" value="F:acyltransferase activity, transferring groups other than amino-acyl groups"/>
    <property type="evidence" value="ECO:0007669"/>
    <property type="project" value="TreeGrafter"/>
</dbReference>
<evidence type="ECO:0000313" key="3">
    <source>
        <dbReference type="Proteomes" id="UP001149813"/>
    </source>
</evidence>
<proteinExistence type="predicted"/>
<dbReference type="Gene3D" id="3.30.559.10">
    <property type="entry name" value="Chloramphenicol acetyltransferase-like domain"/>
    <property type="match status" value="2"/>
</dbReference>
<organism evidence="2 3">
    <name type="scientific">Coemansia erecta</name>
    <dbReference type="NCBI Taxonomy" id="147472"/>
    <lineage>
        <taxon>Eukaryota</taxon>
        <taxon>Fungi</taxon>
        <taxon>Fungi incertae sedis</taxon>
        <taxon>Zoopagomycota</taxon>
        <taxon>Kickxellomycotina</taxon>
        <taxon>Kickxellomycetes</taxon>
        <taxon>Kickxellales</taxon>
        <taxon>Kickxellaceae</taxon>
        <taxon>Coemansia</taxon>
    </lineage>
</organism>
<gene>
    <name evidence="2" type="ORF">LPJ53_004976</name>
</gene>
<dbReference type="OrthoDB" id="1862401at2759"/>
<dbReference type="GO" id="GO:0044550">
    <property type="term" value="P:secondary metabolite biosynthetic process"/>
    <property type="evidence" value="ECO:0007669"/>
    <property type="project" value="TreeGrafter"/>
</dbReference>
<comment type="caution">
    <text evidence="2">The sequence shown here is derived from an EMBL/GenBank/DDBJ whole genome shotgun (WGS) entry which is preliminary data.</text>
</comment>
<keyword evidence="3" id="KW-1185">Reference proteome</keyword>
<evidence type="ECO:0000256" key="1">
    <source>
        <dbReference type="ARBA" id="ARBA00022679"/>
    </source>
</evidence>
<accession>A0A9W8CP89</accession>
<reference evidence="2" key="1">
    <citation type="submission" date="2022-07" db="EMBL/GenBank/DDBJ databases">
        <title>Phylogenomic reconstructions and comparative analyses of Kickxellomycotina fungi.</title>
        <authorList>
            <person name="Reynolds N.K."/>
            <person name="Stajich J.E."/>
            <person name="Barry K."/>
            <person name="Grigoriev I.V."/>
            <person name="Crous P."/>
            <person name="Smith M.E."/>
        </authorList>
    </citation>
    <scope>NUCLEOTIDE SEQUENCE</scope>
    <source>
        <strain evidence="2">NBRC 32514</strain>
    </source>
</reference>
<evidence type="ECO:0000313" key="2">
    <source>
        <dbReference type="EMBL" id="KAJ1720384.1"/>
    </source>
</evidence>